<gene>
    <name evidence="1" type="ORF">Ddye_024872</name>
</gene>
<evidence type="ECO:0000313" key="1">
    <source>
        <dbReference type="EMBL" id="KAK2643109.1"/>
    </source>
</evidence>
<reference evidence="1" key="1">
    <citation type="journal article" date="2023" name="Plant J.">
        <title>Genome sequences and population genomics provide insights into the demographic history, inbreeding, and mutation load of two 'living fossil' tree species of Dipteronia.</title>
        <authorList>
            <person name="Feng Y."/>
            <person name="Comes H.P."/>
            <person name="Chen J."/>
            <person name="Zhu S."/>
            <person name="Lu R."/>
            <person name="Zhang X."/>
            <person name="Li P."/>
            <person name="Qiu J."/>
            <person name="Olsen K.M."/>
            <person name="Qiu Y."/>
        </authorList>
    </citation>
    <scope>NUCLEOTIDE SEQUENCE</scope>
    <source>
        <strain evidence="1">KIB01</strain>
    </source>
</reference>
<comment type="caution">
    <text evidence="1">The sequence shown here is derived from an EMBL/GenBank/DDBJ whole genome shotgun (WGS) entry which is preliminary data.</text>
</comment>
<proteinExistence type="predicted"/>
<protein>
    <submittedName>
        <fullName evidence="1">Uncharacterized protein</fullName>
    </submittedName>
</protein>
<name>A0AAD9WTE0_9ROSI</name>
<dbReference type="Proteomes" id="UP001280121">
    <property type="component" value="Unassembled WGS sequence"/>
</dbReference>
<keyword evidence="2" id="KW-1185">Reference proteome</keyword>
<sequence>MSLIPSNLASLVVEGTNVFDPFSMDMWDPFDGFFNTSAVANVPASASETS</sequence>
<organism evidence="1 2">
    <name type="scientific">Dipteronia dyeriana</name>
    <dbReference type="NCBI Taxonomy" id="168575"/>
    <lineage>
        <taxon>Eukaryota</taxon>
        <taxon>Viridiplantae</taxon>
        <taxon>Streptophyta</taxon>
        <taxon>Embryophyta</taxon>
        <taxon>Tracheophyta</taxon>
        <taxon>Spermatophyta</taxon>
        <taxon>Magnoliopsida</taxon>
        <taxon>eudicotyledons</taxon>
        <taxon>Gunneridae</taxon>
        <taxon>Pentapetalae</taxon>
        <taxon>rosids</taxon>
        <taxon>malvids</taxon>
        <taxon>Sapindales</taxon>
        <taxon>Sapindaceae</taxon>
        <taxon>Hippocastanoideae</taxon>
        <taxon>Acereae</taxon>
        <taxon>Dipteronia</taxon>
    </lineage>
</organism>
<dbReference type="AlphaFoldDB" id="A0AAD9WTE0"/>
<accession>A0AAD9WTE0</accession>
<dbReference type="EMBL" id="JANJYI010000007">
    <property type="protein sequence ID" value="KAK2643109.1"/>
    <property type="molecule type" value="Genomic_DNA"/>
</dbReference>
<evidence type="ECO:0000313" key="2">
    <source>
        <dbReference type="Proteomes" id="UP001280121"/>
    </source>
</evidence>
<feature type="non-terminal residue" evidence="1">
    <location>
        <position position="50"/>
    </location>
</feature>